<name>A0AAV4CG30_9GAST</name>
<comment type="caution">
    <text evidence="1">The sequence shown here is derived from an EMBL/GenBank/DDBJ whole genome shotgun (WGS) entry which is preliminary data.</text>
</comment>
<keyword evidence="2" id="KW-1185">Reference proteome</keyword>
<organism evidence="1 2">
    <name type="scientific">Plakobranchus ocellatus</name>
    <dbReference type="NCBI Taxonomy" id="259542"/>
    <lineage>
        <taxon>Eukaryota</taxon>
        <taxon>Metazoa</taxon>
        <taxon>Spiralia</taxon>
        <taxon>Lophotrochozoa</taxon>
        <taxon>Mollusca</taxon>
        <taxon>Gastropoda</taxon>
        <taxon>Heterobranchia</taxon>
        <taxon>Euthyneura</taxon>
        <taxon>Panpulmonata</taxon>
        <taxon>Sacoglossa</taxon>
        <taxon>Placobranchoidea</taxon>
        <taxon>Plakobranchidae</taxon>
        <taxon>Plakobranchus</taxon>
    </lineage>
</organism>
<proteinExistence type="predicted"/>
<dbReference type="Proteomes" id="UP000735302">
    <property type="component" value="Unassembled WGS sequence"/>
</dbReference>
<gene>
    <name evidence="1" type="ORF">PoB_005739800</name>
</gene>
<evidence type="ECO:0000313" key="2">
    <source>
        <dbReference type="Proteomes" id="UP000735302"/>
    </source>
</evidence>
<reference evidence="1 2" key="1">
    <citation type="journal article" date="2021" name="Elife">
        <title>Chloroplast acquisition without the gene transfer in kleptoplastic sea slugs, Plakobranchus ocellatus.</title>
        <authorList>
            <person name="Maeda T."/>
            <person name="Takahashi S."/>
            <person name="Yoshida T."/>
            <person name="Shimamura S."/>
            <person name="Takaki Y."/>
            <person name="Nagai Y."/>
            <person name="Toyoda A."/>
            <person name="Suzuki Y."/>
            <person name="Arimoto A."/>
            <person name="Ishii H."/>
            <person name="Satoh N."/>
            <person name="Nishiyama T."/>
            <person name="Hasebe M."/>
            <person name="Maruyama T."/>
            <person name="Minagawa J."/>
            <person name="Obokata J."/>
            <person name="Shigenobu S."/>
        </authorList>
    </citation>
    <scope>NUCLEOTIDE SEQUENCE [LARGE SCALE GENOMIC DNA]</scope>
</reference>
<evidence type="ECO:0000313" key="1">
    <source>
        <dbReference type="EMBL" id="GFO30893.1"/>
    </source>
</evidence>
<protein>
    <submittedName>
        <fullName evidence="1">Gmp synthase [glutamine-hydrolyzing]</fullName>
    </submittedName>
</protein>
<dbReference type="AlphaFoldDB" id="A0AAV4CG30"/>
<sequence>MNGDINNKVNGSSFPHEKIVILDAGAQYGKVIDRKVRELKVDSEILPLETPAFTLKDKGYNLFSNKICRFYHLPVMMVFRGSAEILGLGSEEDFPRFPQFRWLPRLQLNKRAMIRGVLRNENSTTCGRDDNFIDLR</sequence>
<accession>A0AAV4CG30</accession>
<dbReference type="EMBL" id="BLXT01006282">
    <property type="protein sequence ID" value="GFO30893.1"/>
    <property type="molecule type" value="Genomic_DNA"/>
</dbReference>